<dbReference type="PATRIC" id="fig|796937.3.peg.207"/>
<organism evidence="1 2">
    <name type="scientific">Peptoanaerobacter stomatis</name>
    <dbReference type="NCBI Taxonomy" id="796937"/>
    <lineage>
        <taxon>Bacteria</taxon>
        <taxon>Bacillati</taxon>
        <taxon>Bacillota</taxon>
        <taxon>Clostridia</taxon>
        <taxon>Peptostreptococcales</taxon>
        <taxon>Filifactoraceae</taxon>
        <taxon>Peptoanaerobacter</taxon>
    </lineage>
</organism>
<dbReference type="HOGENOM" id="CLU_083285_0_0_9"/>
<gene>
    <name evidence="1" type="ORF">HMPREF9629_00202</name>
</gene>
<dbReference type="InterPro" id="IPR036412">
    <property type="entry name" value="HAD-like_sf"/>
</dbReference>
<evidence type="ECO:0000313" key="2">
    <source>
        <dbReference type="Proteomes" id="UP000006437"/>
    </source>
</evidence>
<proteinExistence type="predicted"/>
<evidence type="ECO:0000313" key="1">
    <source>
        <dbReference type="EMBL" id="EHL16960.1"/>
    </source>
</evidence>
<sequence>MKVFNTDLDNTLIYSYKKDIGENKKNVEIYNGRQISFITDKTYHLLKKLNEKLLIVPTTTRTEEQYKRIDLDIGQLKYALVCNGSILLIDGQEDEMWYNTSLSLIENSKNELEKSLTYLQNDNRRNFELRFIKNLFVFTKCENSQNVVNDLKNILDTSKVDVFNNKEKLYVIPKNLSKGNALLRFKQYLDSISDNKKIFISAGDSEFDISMFDKTDISIAPQELSKIHKIPKNTILIDNFSLFSETMLEKIESMLDNQFHTKQAYDKNAKLNVFLF</sequence>
<accession>G9WXW3</accession>
<dbReference type="SUPFAM" id="SSF56784">
    <property type="entry name" value="HAD-like"/>
    <property type="match status" value="1"/>
</dbReference>
<dbReference type="AlphaFoldDB" id="G9WXW3"/>
<dbReference type="InterPro" id="IPR023214">
    <property type="entry name" value="HAD_sf"/>
</dbReference>
<dbReference type="RefSeq" id="WP_009524439.1">
    <property type="nucleotide sequence ID" value="NZ_JH414546.1"/>
</dbReference>
<comment type="caution">
    <text evidence="1">The sequence shown here is derived from an EMBL/GenBank/DDBJ whole genome shotgun (WGS) entry which is preliminary data.</text>
</comment>
<name>G9WXW3_9FIRM</name>
<protein>
    <recommendedName>
        <fullName evidence="3">Sucrose phosphatase-like domain-containing protein</fullName>
    </recommendedName>
</protein>
<dbReference type="Proteomes" id="UP000006437">
    <property type="component" value="Unassembled WGS sequence"/>
</dbReference>
<dbReference type="BioCyc" id="EBAC796937-HMP:GMGH-202-MONOMER"/>
<reference evidence="1 2" key="1">
    <citation type="submission" date="2011-08" db="EMBL/GenBank/DDBJ databases">
        <title>The Genome Sequence of Eubacteriaceae bacterium ACC19a.</title>
        <authorList>
            <consortium name="The Broad Institute Genome Sequencing Platform"/>
            <person name="Earl A."/>
            <person name="Ward D."/>
            <person name="Feldgarden M."/>
            <person name="Gevers D."/>
            <person name="Sizova M."/>
            <person name="Hazen A."/>
            <person name="Epstein S."/>
            <person name="Young S.K."/>
            <person name="Zeng Q."/>
            <person name="Gargeya S."/>
            <person name="Fitzgerald M."/>
            <person name="Haas B."/>
            <person name="Abouelleil A."/>
            <person name="Alvarado L."/>
            <person name="Arachchi H.M."/>
            <person name="Berlin A."/>
            <person name="Brown A."/>
            <person name="Chapman S.B."/>
            <person name="Chen Z."/>
            <person name="Dunbar C."/>
            <person name="Freedman E."/>
            <person name="Gearin G."/>
            <person name="Gellesch M."/>
            <person name="Goldberg J."/>
            <person name="Griggs A."/>
            <person name="Gujja S."/>
            <person name="Heiman D."/>
            <person name="Howarth C."/>
            <person name="Larson L."/>
            <person name="Lui A."/>
            <person name="MacDonald P.J.P."/>
            <person name="Montmayeur A."/>
            <person name="Murphy C."/>
            <person name="Neiman D."/>
            <person name="Pearson M."/>
            <person name="Priest M."/>
            <person name="Roberts A."/>
            <person name="Saif S."/>
            <person name="Shea T."/>
            <person name="Shenoy N."/>
            <person name="Sisk P."/>
            <person name="Stolte C."/>
            <person name="Sykes S."/>
            <person name="Wortman J."/>
            <person name="Nusbaum C."/>
            <person name="Birren B."/>
        </authorList>
    </citation>
    <scope>NUCLEOTIDE SEQUENCE [LARGE SCALE GENOMIC DNA]</scope>
    <source>
        <strain evidence="1 2">ACC19a</strain>
    </source>
</reference>
<dbReference type="EMBL" id="AFZE01000001">
    <property type="protein sequence ID" value="EHL16960.1"/>
    <property type="molecule type" value="Genomic_DNA"/>
</dbReference>
<dbReference type="Pfam" id="PF08282">
    <property type="entry name" value="Hydrolase_3"/>
    <property type="match status" value="1"/>
</dbReference>
<evidence type="ECO:0008006" key="3">
    <source>
        <dbReference type="Google" id="ProtNLM"/>
    </source>
</evidence>
<dbReference type="Gene3D" id="3.40.50.1000">
    <property type="entry name" value="HAD superfamily/HAD-like"/>
    <property type="match status" value="2"/>
</dbReference>